<dbReference type="Proteomes" id="UP001187192">
    <property type="component" value="Unassembled WGS sequence"/>
</dbReference>
<keyword evidence="1" id="KW-0812">Transmembrane</keyword>
<keyword evidence="1" id="KW-0472">Membrane</keyword>
<keyword evidence="3" id="KW-1185">Reference proteome</keyword>
<sequence>MGVLELNLLCAVETFEFSLASAWWSCEDPISSVRYRGCLVKMRHARILFFRNLVIKCDEVGGYRGILLVEMLSVSILLVGWLQLVISWYRIGRGGYC</sequence>
<feature type="transmembrane region" description="Helical" evidence="1">
    <location>
        <begin position="66"/>
        <end position="89"/>
    </location>
</feature>
<name>A0AA88JJA5_FICCA</name>
<dbReference type="AlphaFoldDB" id="A0AA88JJA5"/>
<proteinExistence type="predicted"/>
<accession>A0AA88JJA5</accession>
<gene>
    <name evidence="2" type="ORF">TIFTF001_055809</name>
</gene>
<evidence type="ECO:0000256" key="1">
    <source>
        <dbReference type="SAM" id="Phobius"/>
    </source>
</evidence>
<evidence type="ECO:0000313" key="3">
    <source>
        <dbReference type="Proteomes" id="UP001187192"/>
    </source>
</evidence>
<reference evidence="2" key="1">
    <citation type="submission" date="2023-07" db="EMBL/GenBank/DDBJ databases">
        <title>draft genome sequence of fig (Ficus carica).</title>
        <authorList>
            <person name="Takahashi T."/>
            <person name="Nishimura K."/>
        </authorList>
    </citation>
    <scope>NUCLEOTIDE SEQUENCE</scope>
</reference>
<protein>
    <recommendedName>
        <fullName evidence="4">Transmembrane protein</fullName>
    </recommendedName>
</protein>
<evidence type="ECO:0000313" key="2">
    <source>
        <dbReference type="EMBL" id="GMN74497.1"/>
    </source>
</evidence>
<dbReference type="EMBL" id="BTGU01018679">
    <property type="protein sequence ID" value="GMN74497.1"/>
    <property type="molecule type" value="Genomic_DNA"/>
</dbReference>
<organism evidence="2 3">
    <name type="scientific">Ficus carica</name>
    <name type="common">Common fig</name>
    <dbReference type="NCBI Taxonomy" id="3494"/>
    <lineage>
        <taxon>Eukaryota</taxon>
        <taxon>Viridiplantae</taxon>
        <taxon>Streptophyta</taxon>
        <taxon>Embryophyta</taxon>
        <taxon>Tracheophyta</taxon>
        <taxon>Spermatophyta</taxon>
        <taxon>Magnoliopsida</taxon>
        <taxon>eudicotyledons</taxon>
        <taxon>Gunneridae</taxon>
        <taxon>Pentapetalae</taxon>
        <taxon>rosids</taxon>
        <taxon>fabids</taxon>
        <taxon>Rosales</taxon>
        <taxon>Moraceae</taxon>
        <taxon>Ficeae</taxon>
        <taxon>Ficus</taxon>
    </lineage>
</organism>
<evidence type="ECO:0008006" key="4">
    <source>
        <dbReference type="Google" id="ProtNLM"/>
    </source>
</evidence>
<comment type="caution">
    <text evidence="2">The sequence shown here is derived from an EMBL/GenBank/DDBJ whole genome shotgun (WGS) entry which is preliminary data.</text>
</comment>
<keyword evidence="1" id="KW-1133">Transmembrane helix</keyword>